<dbReference type="CDD" id="cd05387">
    <property type="entry name" value="BY-kinase"/>
    <property type="match status" value="1"/>
</dbReference>
<dbReference type="EC" id="2.7.10.2" evidence="4"/>
<feature type="domain" description="Polysaccharide chain length determinant N-terminal" evidence="18">
    <location>
        <begin position="29"/>
        <end position="116"/>
    </location>
</feature>
<dbReference type="GO" id="GO:0005524">
    <property type="term" value="F:ATP binding"/>
    <property type="evidence" value="ECO:0007669"/>
    <property type="project" value="UniProtKB-KW"/>
</dbReference>
<sequence>MFPRPVAAPYGTGGYEDYGMEEDRAGNFNFWETLQVIVGRKFLIAAIVLLGMLAATVITLRSTPLYRAQATVEFQKTESQILEGASVEPIVVADAEYMATQFALLRSRSLAERVAEVLGLPGDPRYADQDLPRRQRLTQATGKILENLSISPEGKSRIGRVQFVSDNPQEAARIANAIAENFIETTLERKYNNTEYARRFLNERLVTTKQALEDSERRLVEYAEEQGILELNQENSSSSLDANSLIALNQELAMAQSERIDAEQKYIEARDNPNSRQLLESVDLQRLKATRSELVAEYQERLGEFKPDYPSMVQLKARIDSVEEEIAAERQTILVGLQGEFRAARATEVSLRVRVDELKAILQDARNRRIQYDIIRREVDTNRSQYEALLQRLKEVGIAGSVGSSQVSIVDMAQAPSVPFKPNLSRSLASAFALSLFFGVGLSYALAYIDDTIKTPEDLRNKLGLPPIGVIPKAEEGAGNIIKALDDPRSGISEGFFSARTALQFASPAGTPRSLLVTSTRPGEGKSSTSVSLATVIAKTGKRVLIIDADMRKPSFQTDGTESIGLSGLLTRDEMLRDHVVFAKPNLALLPSGMIPPNPAEILSSPRLADVIRQAEEMFDVVVVDSPPILSFTDAPTLGAACEAAVVVIQAGQIRRPAAQRTVSRLLESRSNVIGGILTKFDVRKAGYDYGYYHYAYGKSAYAYGNERMTDSSREKRKINLFHDDDDGPMEDLSEEA</sequence>
<evidence type="ECO:0000256" key="6">
    <source>
        <dbReference type="ARBA" id="ARBA00022519"/>
    </source>
</evidence>
<dbReference type="InterPro" id="IPR003856">
    <property type="entry name" value="LPS_length_determ_N"/>
</dbReference>
<accession>A0A371RGC2</accession>
<dbReference type="GO" id="GO:0005886">
    <property type="term" value="C:plasma membrane"/>
    <property type="evidence" value="ECO:0007669"/>
    <property type="project" value="UniProtKB-SubCell"/>
</dbReference>
<comment type="similarity">
    <text evidence="3">Belongs to the etk/wzc family.</text>
</comment>
<keyword evidence="11" id="KW-0067">ATP-binding</keyword>
<protein>
    <recommendedName>
        <fullName evidence="4">non-specific protein-tyrosine kinase</fullName>
        <ecNumber evidence="4">2.7.10.2</ecNumber>
    </recommendedName>
</protein>
<keyword evidence="16" id="KW-0175">Coiled coil</keyword>
<dbReference type="AlphaFoldDB" id="A0A371RGC2"/>
<evidence type="ECO:0000256" key="16">
    <source>
        <dbReference type="SAM" id="Coils"/>
    </source>
</evidence>
<evidence type="ECO:0000256" key="4">
    <source>
        <dbReference type="ARBA" id="ARBA00011903"/>
    </source>
</evidence>
<comment type="catalytic activity">
    <reaction evidence="15">
        <text>L-tyrosyl-[protein] + ATP = O-phospho-L-tyrosyl-[protein] + ADP + H(+)</text>
        <dbReference type="Rhea" id="RHEA:10596"/>
        <dbReference type="Rhea" id="RHEA-COMP:10136"/>
        <dbReference type="Rhea" id="RHEA-COMP:20101"/>
        <dbReference type="ChEBI" id="CHEBI:15378"/>
        <dbReference type="ChEBI" id="CHEBI:30616"/>
        <dbReference type="ChEBI" id="CHEBI:46858"/>
        <dbReference type="ChEBI" id="CHEBI:61978"/>
        <dbReference type="ChEBI" id="CHEBI:456216"/>
        <dbReference type="EC" id="2.7.10.2"/>
    </reaction>
</comment>
<keyword evidence="7" id="KW-0808">Transferase</keyword>
<dbReference type="InterPro" id="IPR027417">
    <property type="entry name" value="P-loop_NTPase"/>
</dbReference>
<dbReference type="InterPro" id="IPR025669">
    <property type="entry name" value="AAA_dom"/>
</dbReference>
<evidence type="ECO:0000256" key="5">
    <source>
        <dbReference type="ARBA" id="ARBA00022475"/>
    </source>
</evidence>
<evidence type="ECO:0000256" key="1">
    <source>
        <dbReference type="ARBA" id="ARBA00004429"/>
    </source>
</evidence>
<dbReference type="OrthoDB" id="230260at2"/>
<dbReference type="PANTHER" id="PTHR32309">
    <property type="entry name" value="TYROSINE-PROTEIN KINASE"/>
    <property type="match status" value="1"/>
</dbReference>
<keyword evidence="10" id="KW-0418">Kinase</keyword>
<evidence type="ECO:0000259" key="19">
    <source>
        <dbReference type="Pfam" id="PF13614"/>
    </source>
</evidence>
<dbReference type="RefSeq" id="WP_116391123.1">
    <property type="nucleotide sequence ID" value="NZ_CAXQPM010000001.1"/>
</dbReference>
<dbReference type="Pfam" id="PF13614">
    <property type="entry name" value="AAA_31"/>
    <property type="match status" value="1"/>
</dbReference>
<reference evidence="21 22" key="1">
    <citation type="submission" date="2018-08" db="EMBL/GenBank/DDBJ databases">
        <title>Parvularcula sp. SM1705, isolated from surface water of the South Sea China.</title>
        <authorList>
            <person name="Sun L."/>
        </authorList>
    </citation>
    <scope>NUCLEOTIDE SEQUENCE [LARGE SCALE GENOMIC DNA]</scope>
    <source>
        <strain evidence="21 22">SM1705</strain>
    </source>
</reference>
<dbReference type="InterPro" id="IPR032807">
    <property type="entry name" value="GNVR"/>
</dbReference>
<keyword evidence="12 17" id="KW-1133">Transmembrane helix</keyword>
<evidence type="ECO:0000256" key="9">
    <source>
        <dbReference type="ARBA" id="ARBA00022741"/>
    </source>
</evidence>
<evidence type="ECO:0000256" key="8">
    <source>
        <dbReference type="ARBA" id="ARBA00022692"/>
    </source>
</evidence>
<dbReference type="SUPFAM" id="SSF52540">
    <property type="entry name" value="P-loop containing nucleoside triphosphate hydrolases"/>
    <property type="match status" value="1"/>
</dbReference>
<name>A0A371RGC2_9PROT</name>
<dbReference type="EMBL" id="QUQO01000001">
    <property type="protein sequence ID" value="RFB04490.1"/>
    <property type="molecule type" value="Genomic_DNA"/>
</dbReference>
<organism evidence="21 22">
    <name type="scientific">Parvularcula marina</name>
    <dbReference type="NCBI Taxonomy" id="2292771"/>
    <lineage>
        <taxon>Bacteria</taxon>
        <taxon>Pseudomonadati</taxon>
        <taxon>Pseudomonadota</taxon>
        <taxon>Alphaproteobacteria</taxon>
        <taxon>Parvularculales</taxon>
        <taxon>Parvularculaceae</taxon>
        <taxon>Parvularcula</taxon>
    </lineage>
</organism>
<evidence type="ECO:0000259" key="20">
    <source>
        <dbReference type="Pfam" id="PF13807"/>
    </source>
</evidence>
<keyword evidence="5" id="KW-1003">Cell membrane</keyword>
<evidence type="ECO:0000256" key="2">
    <source>
        <dbReference type="ARBA" id="ARBA00007316"/>
    </source>
</evidence>
<dbReference type="InParanoid" id="A0A371RGC2"/>
<dbReference type="PANTHER" id="PTHR32309:SF13">
    <property type="entry name" value="FERRIC ENTEROBACTIN TRANSPORT PROTEIN FEPE"/>
    <property type="match status" value="1"/>
</dbReference>
<dbReference type="NCBIfam" id="TIGR01007">
    <property type="entry name" value="eps_fam"/>
    <property type="match status" value="1"/>
</dbReference>
<evidence type="ECO:0000256" key="7">
    <source>
        <dbReference type="ARBA" id="ARBA00022679"/>
    </source>
</evidence>
<comment type="subcellular location">
    <subcellularLocation>
        <location evidence="1">Cell inner membrane</location>
        <topology evidence="1">Multi-pass membrane protein</topology>
    </subcellularLocation>
</comment>
<dbReference type="InterPro" id="IPR005702">
    <property type="entry name" value="Wzc-like_C"/>
</dbReference>
<dbReference type="Gene3D" id="3.40.50.300">
    <property type="entry name" value="P-loop containing nucleotide triphosphate hydrolases"/>
    <property type="match status" value="1"/>
</dbReference>
<comment type="similarity">
    <text evidence="2">Belongs to the CpsD/CapB family.</text>
</comment>
<comment type="caution">
    <text evidence="21">The sequence shown here is derived from an EMBL/GenBank/DDBJ whole genome shotgun (WGS) entry which is preliminary data.</text>
</comment>
<dbReference type="Pfam" id="PF02706">
    <property type="entry name" value="Wzz"/>
    <property type="match status" value="1"/>
</dbReference>
<dbReference type="GO" id="GO:0004715">
    <property type="term" value="F:non-membrane spanning protein tyrosine kinase activity"/>
    <property type="evidence" value="ECO:0007669"/>
    <property type="project" value="UniProtKB-EC"/>
</dbReference>
<keyword evidence="8 17" id="KW-0812">Transmembrane</keyword>
<evidence type="ECO:0000256" key="10">
    <source>
        <dbReference type="ARBA" id="ARBA00022777"/>
    </source>
</evidence>
<dbReference type="InterPro" id="IPR050445">
    <property type="entry name" value="Bact_polysacc_biosynth/exp"/>
</dbReference>
<dbReference type="Proteomes" id="UP000264589">
    <property type="component" value="Unassembled WGS sequence"/>
</dbReference>
<keyword evidence="9" id="KW-0547">Nucleotide-binding</keyword>
<feature type="coiled-coil region" evidence="16">
    <location>
        <begin position="198"/>
        <end position="272"/>
    </location>
</feature>
<dbReference type="FunCoup" id="A0A371RGC2">
    <property type="interactions" value="320"/>
</dbReference>
<dbReference type="Pfam" id="PF13807">
    <property type="entry name" value="GNVR"/>
    <property type="match status" value="1"/>
</dbReference>
<evidence type="ECO:0000259" key="18">
    <source>
        <dbReference type="Pfam" id="PF02706"/>
    </source>
</evidence>
<proteinExistence type="inferred from homology"/>
<evidence type="ECO:0000256" key="3">
    <source>
        <dbReference type="ARBA" id="ARBA00008883"/>
    </source>
</evidence>
<evidence type="ECO:0000256" key="11">
    <source>
        <dbReference type="ARBA" id="ARBA00022840"/>
    </source>
</evidence>
<evidence type="ECO:0000256" key="12">
    <source>
        <dbReference type="ARBA" id="ARBA00022989"/>
    </source>
</evidence>
<feature type="transmembrane region" description="Helical" evidence="17">
    <location>
        <begin position="42"/>
        <end position="60"/>
    </location>
</feature>
<keyword evidence="13 17" id="KW-0472">Membrane</keyword>
<keyword evidence="22" id="KW-1185">Reference proteome</keyword>
<evidence type="ECO:0000313" key="22">
    <source>
        <dbReference type="Proteomes" id="UP000264589"/>
    </source>
</evidence>
<evidence type="ECO:0000313" key="21">
    <source>
        <dbReference type="EMBL" id="RFB04490.1"/>
    </source>
</evidence>
<keyword evidence="14" id="KW-0829">Tyrosine-protein kinase</keyword>
<feature type="domain" description="AAA" evidence="19">
    <location>
        <begin position="519"/>
        <end position="652"/>
    </location>
</feature>
<gene>
    <name evidence="21" type="ORF">DX908_03825</name>
</gene>
<evidence type="ECO:0000256" key="15">
    <source>
        <dbReference type="ARBA" id="ARBA00051245"/>
    </source>
</evidence>
<keyword evidence="6" id="KW-0997">Cell inner membrane</keyword>
<evidence type="ECO:0000256" key="14">
    <source>
        <dbReference type="ARBA" id="ARBA00023137"/>
    </source>
</evidence>
<feature type="domain" description="Tyrosine-protein kinase G-rich" evidence="20">
    <location>
        <begin position="376"/>
        <end position="443"/>
    </location>
</feature>
<evidence type="ECO:0000256" key="17">
    <source>
        <dbReference type="SAM" id="Phobius"/>
    </source>
</evidence>
<evidence type="ECO:0000256" key="13">
    <source>
        <dbReference type="ARBA" id="ARBA00023136"/>
    </source>
</evidence>